<gene>
    <name evidence="1" type="ORF">KSB_22070</name>
</gene>
<evidence type="ECO:0000313" key="1">
    <source>
        <dbReference type="EMBL" id="GHO53732.1"/>
    </source>
</evidence>
<dbReference type="RefSeq" id="WP_201370519.1">
    <property type="nucleotide sequence ID" value="NZ_BNJG01000001.1"/>
</dbReference>
<evidence type="ECO:0000313" key="2">
    <source>
        <dbReference type="Proteomes" id="UP000654345"/>
    </source>
</evidence>
<keyword evidence="2" id="KW-1185">Reference proteome</keyword>
<sequence length="200" mass="23453">MHERTLADNLAYCKPFAAKLAAQGYDYIFDRADLAYIALIEPIYDYFFATDEVIKETSLLADNGLSEQEFRWLIVFYEMRESLQKQRQSPEDVPYTPFKERLDFLVESEDVNTLNTRNGFPDPEHLVLVTLARSDPFYLSITEKRLTINLTYKPGQPSPSLFTPRDRRTLKEFRRRVEQEGINALLPANFFPPDSFHKKR</sequence>
<protein>
    <submittedName>
        <fullName evidence="1">Uncharacterized protein</fullName>
    </submittedName>
</protein>
<proteinExistence type="predicted"/>
<organism evidence="1 2">
    <name type="scientific">Ktedonobacter robiniae</name>
    <dbReference type="NCBI Taxonomy" id="2778365"/>
    <lineage>
        <taxon>Bacteria</taxon>
        <taxon>Bacillati</taxon>
        <taxon>Chloroflexota</taxon>
        <taxon>Ktedonobacteria</taxon>
        <taxon>Ktedonobacterales</taxon>
        <taxon>Ktedonobacteraceae</taxon>
        <taxon>Ktedonobacter</taxon>
    </lineage>
</organism>
<reference evidence="1 2" key="1">
    <citation type="journal article" date="2021" name="Int. J. Syst. Evol. Microbiol.">
        <title>Reticulibacter mediterranei gen. nov., sp. nov., within the new family Reticulibacteraceae fam. nov., and Ktedonospora formicarum gen. nov., sp. nov., Ktedonobacter robiniae sp. nov., Dictyobacter formicarum sp. nov. and Dictyobacter arantiisoli sp. nov., belonging to the class Ktedonobacteria.</title>
        <authorList>
            <person name="Yabe S."/>
            <person name="Zheng Y."/>
            <person name="Wang C.M."/>
            <person name="Sakai Y."/>
            <person name="Abe K."/>
            <person name="Yokota A."/>
            <person name="Donadio S."/>
            <person name="Cavaletti L."/>
            <person name="Monciardini P."/>
        </authorList>
    </citation>
    <scope>NUCLEOTIDE SEQUENCE [LARGE SCALE GENOMIC DNA]</scope>
    <source>
        <strain evidence="1 2">SOSP1-30</strain>
    </source>
</reference>
<name>A0ABQ3UM86_9CHLR</name>
<dbReference type="EMBL" id="BNJG01000001">
    <property type="protein sequence ID" value="GHO53732.1"/>
    <property type="molecule type" value="Genomic_DNA"/>
</dbReference>
<comment type="caution">
    <text evidence="1">The sequence shown here is derived from an EMBL/GenBank/DDBJ whole genome shotgun (WGS) entry which is preliminary data.</text>
</comment>
<dbReference type="Proteomes" id="UP000654345">
    <property type="component" value="Unassembled WGS sequence"/>
</dbReference>
<accession>A0ABQ3UM86</accession>